<reference evidence="2 3" key="1">
    <citation type="submission" date="2022-10" db="EMBL/GenBank/DDBJ databases">
        <title>The complete genomes of actinobacterial strains from the NBC collection.</title>
        <authorList>
            <person name="Joergensen T.S."/>
            <person name="Alvarez Arevalo M."/>
            <person name="Sterndorff E.B."/>
            <person name="Faurdal D."/>
            <person name="Vuksanovic O."/>
            <person name="Mourched A.-S."/>
            <person name="Charusanti P."/>
            <person name="Shaw S."/>
            <person name="Blin K."/>
            <person name="Weber T."/>
        </authorList>
    </citation>
    <scope>NUCLEOTIDE SEQUENCE [LARGE SCALE GENOMIC DNA]</scope>
    <source>
        <strain evidence="2 3">NBC 01752</strain>
    </source>
</reference>
<dbReference type="Proteomes" id="UP001340816">
    <property type="component" value="Chromosome"/>
</dbReference>
<proteinExistence type="predicted"/>
<dbReference type="RefSeq" id="WP_326763223.1">
    <property type="nucleotide sequence ID" value="NZ_CP109135.1"/>
</dbReference>
<accession>A0ABZ1HTU5</accession>
<evidence type="ECO:0000313" key="2">
    <source>
        <dbReference type="EMBL" id="WSD22063.1"/>
    </source>
</evidence>
<keyword evidence="3" id="KW-1185">Reference proteome</keyword>
<evidence type="ECO:0000313" key="3">
    <source>
        <dbReference type="Proteomes" id="UP001340816"/>
    </source>
</evidence>
<name>A0ABZ1HTU5_STRPH</name>
<gene>
    <name evidence="2" type="ORF">OHB35_51735</name>
</gene>
<sequence length="47" mass="4746">MGSKTSGNLSGGGTAPVLTGPAFITKDNVAAVAEFAWYAGFAAKRTR</sequence>
<organism evidence="2 3">
    <name type="scientific">Streptomyces phaeochromogenes</name>
    <dbReference type="NCBI Taxonomy" id="1923"/>
    <lineage>
        <taxon>Bacteria</taxon>
        <taxon>Bacillati</taxon>
        <taxon>Actinomycetota</taxon>
        <taxon>Actinomycetes</taxon>
        <taxon>Kitasatosporales</taxon>
        <taxon>Streptomycetaceae</taxon>
        <taxon>Streptomyces</taxon>
        <taxon>Streptomyces phaeochromogenes group</taxon>
    </lineage>
</organism>
<evidence type="ECO:0000256" key="1">
    <source>
        <dbReference type="SAM" id="MobiDB-lite"/>
    </source>
</evidence>
<dbReference type="EMBL" id="CP109135">
    <property type="protein sequence ID" value="WSD22063.1"/>
    <property type="molecule type" value="Genomic_DNA"/>
</dbReference>
<feature type="region of interest" description="Disordered" evidence="1">
    <location>
        <begin position="1"/>
        <end position="20"/>
    </location>
</feature>
<protein>
    <submittedName>
        <fullName evidence="2">Uncharacterized protein</fullName>
    </submittedName>
</protein>